<feature type="region of interest" description="Disordered" evidence="1">
    <location>
        <begin position="63"/>
        <end position="88"/>
    </location>
</feature>
<dbReference type="AlphaFoldDB" id="A0A7R9PFV4"/>
<evidence type="ECO:0000256" key="1">
    <source>
        <dbReference type="SAM" id="MobiDB-lite"/>
    </source>
</evidence>
<reference evidence="2" key="1">
    <citation type="submission" date="2020-11" db="EMBL/GenBank/DDBJ databases">
        <authorList>
            <person name="Tran Van P."/>
        </authorList>
    </citation>
    <scope>NUCLEOTIDE SEQUENCE</scope>
</reference>
<sequence length="88" mass="10053">MEGDVEMDQLRRRLEETEAAMERIVAQMGLVPHQVSLPPQFVTAISGLLAEVDLEREELARRESQVTYPLHDRHPRGKAGNLKHLKLN</sequence>
<proteinExistence type="predicted"/>
<name>A0A7R9PFV4_TIMCA</name>
<protein>
    <submittedName>
        <fullName evidence="2">(California timema) hypothetical protein</fullName>
    </submittedName>
</protein>
<accession>A0A7R9PFV4</accession>
<evidence type="ECO:0000313" key="2">
    <source>
        <dbReference type="EMBL" id="CAD7581281.1"/>
    </source>
</evidence>
<organism evidence="2">
    <name type="scientific">Timema californicum</name>
    <name type="common">California timema</name>
    <name type="synonym">Walking stick</name>
    <dbReference type="NCBI Taxonomy" id="61474"/>
    <lineage>
        <taxon>Eukaryota</taxon>
        <taxon>Metazoa</taxon>
        <taxon>Ecdysozoa</taxon>
        <taxon>Arthropoda</taxon>
        <taxon>Hexapoda</taxon>
        <taxon>Insecta</taxon>
        <taxon>Pterygota</taxon>
        <taxon>Neoptera</taxon>
        <taxon>Polyneoptera</taxon>
        <taxon>Phasmatodea</taxon>
        <taxon>Timematodea</taxon>
        <taxon>Timematoidea</taxon>
        <taxon>Timematidae</taxon>
        <taxon>Timema</taxon>
    </lineage>
</organism>
<dbReference type="EMBL" id="OE213566">
    <property type="protein sequence ID" value="CAD7581281.1"/>
    <property type="molecule type" value="Genomic_DNA"/>
</dbReference>
<gene>
    <name evidence="2" type="ORF">TCMB3V08_LOCUS13814</name>
</gene>
<feature type="compositionally biased region" description="Basic residues" evidence="1">
    <location>
        <begin position="73"/>
        <end position="88"/>
    </location>
</feature>